<organism evidence="1">
    <name type="scientific">hydrocarbon metagenome</name>
    <dbReference type="NCBI Taxonomy" id="938273"/>
    <lineage>
        <taxon>unclassified sequences</taxon>
        <taxon>metagenomes</taxon>
        <taxon>ecological metagenomes</taxon>
    </lineage>
</organism>
<accession>A0A0W8E364</accession>
<reference evidence="1" key="1">
    <citation type="journal article" date="2015" name="Proc. Natl. Acad. Sci. U.S.A.">
        <title>Networks of energetic and metabolic interactions define dynamics in microbial communities.</title>
        <authorList>
            <person name="Embree M."/>
            <person name="Liu J.K."/>
            <person name="Al-Bassam M.M."/>
            <person name="Zengler K."/>
        </authorList>
    </citation>
    <scope>NUCLEOTIDE SEQUENCE</scope>
</reference>
<sequence>MDNDRFQELVLKKLELLDTLTNDAAALKTKVDNIDASQFRMENELTEKVRGLYDFREVQNDINDRVLNSLDRIEAKIDVLQLETAHIRRVK</sequence>
<comment type="caution">
    <text evidence="1">The sequence shown here is derived from an EMBL/GenBank/DDBJ whole genome shotgun (WGS) entry which is preliminary data.</text>
</comment>
<name>A0A0W8E364_9ZZZZ</name>
<gene>
    <name evidence="1" type="ORF">ASZ90_019459</name>
</gene>
<dbReference type="AlphaFoldDB" id="A0A0W8E364"/>
<dbReference type="EMBL" id="LNQE01001892">
    <property type="protein sequence ID" value="KUG03119.1"/>
    <property type="molecule type" value="Genomic_DNA"/>
</dbReference>
<evidence type="ECO:0000313" key="1">
    <source>
        <dbReference type="EMBL" id="KUG03119.1"/>
    </source>
</evidence>
<proteinExistence type="predicted"/>
<protein>
    <submittedName>
        <fullName evidence="1">Chromosome partition protein smc</fullName>
    </submittedName>
</protein>